<reference evidence="2" key="1">
    <citation type="submission" date="2006-09" db="EMBL/GenBank/DDBJ databases">
        <title>Annotation of Plasmodium falciparum Dd2.</title>
        <authorList>
            <consortium name="The Broad Institute Genome Sequencing Platform"/>
            <person name="Volkman S.K."/>
            <person name="Neafsey D.E."/>
            <person name="Dash A.P."/>
            <person name="Chitnis C.E."/>
            <person name="Hartl D.L."/>
            <person name="Young S.K."/>
            <person name="Zeng Q."/>
            <person name="Koehrsen M."/>
            <person name="Alvarado L."/>
            <person name="Berlin A."/>
            <person name="Borenstein D."/>
            <person name="Chapman S.B."/>
            <person name="Chen Z."/>
            <person name="Engels R."/>
            <person name="Freedman E."/>
            <person name="Gellesch M."/>
            <person name="Goldberg J."/>
            <person name="Griggs A."/>
            <person name="Gujja S."/>
            <person name="Heilman E.R."/>
            <person name="Heiman D.I."/>
            <person name="Howarth C."/>
            <person name="Jen D."/>
            <person name="Larson L."/>
            <person name="Mehta T."/>
            <person name="Neiman D."/>
            <person name="Park D."/>
            <person name="Pearson M."/>
            <person name="Roberts A."/>
            <person name="Saif S."/>
            <person name="Shea T."/>
            <person name="Shenoy N."/>
            <person name="Sisk P."/>
            <person name="Stolte C."/>
            <person name="Sykes S."/>
            <person name="Walk T."/>
            <person name="White J."/>
            <person name="Yandava C."/>
            <person name="Haas B."/>
            <person name="Henn M.R."/>
            <person name="Nusbaum C."/>
            <person name="Birren B."/>
        </authorList>
    </citation>
    <scope>NUCLEOTIDE SEQUENCE [LARGE SCALE GENOMIC DNA]</scope>
</reference>
<dbReference type="KEGG" id="pfd:PFDG_04974"/>
<reference evidence="2" key="2">
    <citation type="submission" date="2006-09" db="EMBL/GenBank/DDBJ databases">
        <title>The genome sequence of Plasmodium falciparum Dd2.</title>
        <authorList>
            <consortium name="The Broad Institute Genome Sequencing Platform"/>
            <person name="Birren B."/>
            <person name="Lander E."/>
            <person name="Galagan J."/>
            <person name="Nusbaum C."/>
            <person name="Devon K."/>
            <person name="Henn M."/>
            <person name="Jaffe D."/>
            <person name="Butler J."/>
            <person name="Alvarez P."/>
            <person name="Gnerre S."/>
            <person name="Grabherr M."/>
            <person name="Kleber M."/>
            <person name="Mauceli E."/>
            <person name="Brockman W."/>
            <person name="MacCallum I.A."/>
            <person name="Rounsley S."/>
            <person name="Young S."/>
            <person name="LaButti K."/>
            <person name="Pushparaj V."/>
            <person name="DeCaprio D."/>
            <person name="Crawford M."/>
            <person name="Koehrsen M."/>
            <person name="Engels R."/>
            <person name="Montgomery P."/>
            <person name="Pearson M."/>
            <person name="Howarth C."/>
            <person name="Larson L."/>
            <person name="Luoma S."/>
            <person name="White J."/>
            <person name="Kodira C."/>
            <person name="Zeng Q."/>
            <person name="O'Leary S."/>
            <person name="Yandava C."/>
            <person name="Alvarado L."/>
            <person name="Wirth D."/>
            <person name="Volkman S."/>
            <person name="Hartl D."/>
        </authorList>
    </citation>
    <scope>NUCLEOTIDE SEQUENCE [LARGE SCALE GENOMIC DNA]</scope>
</reference>
<evidence type="ECO:0000313" key="2">
    <source>
        <dbReference type="Proteomes" id="UP000054282"/>
    </source>
</evidence>
<evidence type="ECO:0000313" key="1">
    <source>
        <dbReference type="EMBL" id="KOB89425.1"/>
    </source>
</evidence>
<name>A0A0L7MA14_PLAF4</name>
<accession>A0A0L7MA14</accession>
<gene>
    <name evidence="1" type="ORF">PFDG_04974</name>
</gene>
<sequence>MVYYLSKVANELSYHSHGYHPQYTLQSVSVVSYKNRQLHKNKQRLGFPLNPPPPPRCFTSHDEPEKITFKIIETLLLYMILIGLMHVM</sequence>
<dbReference type="Proteomes" id="UP000054282">
    <property type="component" value="Unassembled WGS sequence"/>
</dbReference>
<protein>
    <submittedName>
        <fullName evidence="1">Uncharacterized protein</fullName>
    </submittedName>
</protein>
<proteinExistence type="predicted"/>
<dbReference type="AlphaFoldDB" id="A0A0L7MA14"/>
<dbReference type="EMBL" id="GG702415">
    <property type="protein sequence ID" value="KOB89425.1"/>
    <property type="molecule type" value="Genomic_DNA"/>
</dbReference>
<organism evidence="1 2">
    <name type="scientific">Plasmodium falciparum (isolate Dd2)</name>
    <dbReference type="NCBI Taxonomy" id="57267"/>
    <lineage>
        <taxon>Eukaryota</taxon>
        <taxon>Sar</taxon>
        <taxon>Alveolata</taxon>
        <taxon>Apicomplexa</taxon>
        <taxon>Aconoidasida</taxon>
        <taxon>Haemosporida</taxon>
        <taxon>Plasmodiidae</taxon>
        <taxon>Plasmodium</taxon>
        <taxon>Plasmodium (Laverania)</taxon>
    </lineage>
</organism>